<proteinExistence type="predicted"/>
<dbReference type="RefSeq" id="WP_079701260.1">
    <property type="nucleotide sequence ID" value="NZ_FUYR01000001.1"/>
</dbReference>
<dbReference type="STRING" id="572036.SAMN05661099_0702"/>
<evidence type="ECO:0000313" key="1">
    <source>
        <dbReference type="EMBL" id="SKB34104.1"/>
    </source>
</evidence>
<organism evidence="1 2">
    <name type="scientific">Daejeonella lutea</name>
    <dbReference type="NCBI Taxonomy" id="572036"/>
    <lineage>
        <taxon>Bacteria</taxon>
        <taxon>Pseudomonadati</taxon>
        <taxon>Bacteroidota</taxon>
        <taxon>Sphingobacteriia</taxon>
        <taxon>Sphingobacteriales</taxon>
        <taxon>Sphingobacteriaceae</taxon>
        <taxon>Daejeonella</taxon>
    </lineage>
</organism>
<sequence length="151" mass="17671">MIYTFKSEQFLNTDIQTAWDFFSSAANLAVITPPEMAFKIHTNLEGKEVYEGLIIDYTVKPLLGIPLKWQTEITKVDKPLLFIDKQVKGPYLLWEHTHTFTAKDNGVLMHDEVKYQLPLGLLGTIVHNFIVREKIRKIFKFREETLNRLFK</sequence>
<dbReference type="CDD" id="cd07820">
    <property type="entry name" value="SRPBCC_3"/>
    <property type="match status" value="1"/>
</dbReference>
<dbReference type="OrthoDB" id="9793552at2"/>
<dbReference type="Proteomes" id="UP000189981">
    <property type="component" value="Unassembled WGS sequence"/>
</dbReference>
<keyword evidence="2" id="KW-1185">Reference proteome</keyword>
<gene>
    <name evidence="1" type="ORF">SAMN05661099_0702</name>
</gene>
<protein>
    <submittedName>
        <fullName evidence="1">Ligand-binding SRPBCC domain-containing protein</fullName>
    </submittedName>
</protein>
<evidence type="ECO:0000313" key="2">
    <source>
        <dbReference type="Proteomes" id="UP000189981"/>
    </source>
</evidence>
<dbReference type="AlphaFoldDB" id="A0A1T5AGL0"/>
<dbReference type="SUPFAM" id="SSF55961">
    <property type="entry name" value="Bet v1-like"/>
    <property type="match status" value="1"/>
</dbReference>
<reference evidence="2" key="1">
    <citation type="submission" date="2017-02" db="EMBL/GenBank/DDBJ databases">
        <authorList>
            <person name="Varghese N."/>
            <person name="Submissions S."/>
        </authorList>
    </citation>
    <scope>NUCLEOTIDE SEQUENCE [LARGE SCALE GENOMIC DNA]</scope>
    <source>
        <strain evidence="2">DSM 22385</strain>
    </source>
</reference>
<dbReference type="Gene3D" id="3.30.530.20">
    <property type="match status" value="1"/>
</dbReference>
<name>A0A1T5AGL0_9SPHI</name>
<dbReference type="InterPro" id="IPR023393">
    <property type="entry name" value="START-like_dom_sf"/>
</dbReference>
<accession>A0A1T5AGL0</accession>
<dbReference type="EMBL" id="FUYR01000001">
    <property type="protein sequence ID" value="SKB34104.1"/>
    <property type="molecule type" value="Genomic_DNA"/>
</dbReference>